<dbReference type="EMBL" id="FMWP01000126">
    <property type="protein sequence ID" value="SDA02536.1"/>
    <property type="molecule type" value="Genomic_DNA"/>
</dbReference>
<protein>
    <submittedName>
        <fullName evidence="1">BZ3500_MvSof-1268-A1-R1_Chr7-2g09483 protein</fullName>
    </submittedName>
</protein>
<proteinExistence type="predicted"/>
<gene>
    <name evidence="1" type="ORF">BZ3500_MVSOF-1268-A1-R1_CHR7-2G09483</name>
</gene>
<accession>A0A2X0NBH3</accession>
<keyword evidence="2" id="KW-1185">Reference proteome</keyword>
<organism evidence="1 2">
    <name type="scientific">Microbotryum saponariae</name>
    <dbReference type="NCBI Taxonomy" id="289078"/>
    <lineage>
        <taxon>Eukaryota</taxon>
        <taxon>Fungi</taxon>
        <taxon>Dikarya</taxon>
        <taxon>Basidiomycota</taxon>
        <taxon>Pucciniomycotina</taxon>
        <taxon>Microbotryomycetes</taxon>
        <taxon>Microbotryales</taxon>
        <taxon>Microbotryaceae</taxon>
        <taxon>Microbotryum</taxon>
    </lineage>
</organism>
<reference evidence="2" key="1">
    <citation type="submission" date="2016-10" db="EMBL/GenBank/DDBJ databases">
        <authorList>
            <person name="Jeantristanb JTB J.-T."/>
            <person name="Ricardo R."/>
        </authorList>
    </citation>
    <scope>NUCLEOTIDE SEQUENCE [LARGE SCALE GENOMIC DNA]</scope>
</reference>
<dbReference type="Proteomes" id="UP000249723">
    <property type="component" value="Unassembled WGS sequence"/>
</dbReference>
<name>A0A2X0NBH3_9BASI</name>
<sequence>MKELPEDVQACRHRIILSTFPQPSPLEGRQPCSPVINGLLLPRLDQPSLSLVAVGQTRVGRCVRIRIGREHERITVPEVPRLHPRLDLIDRRCSIRFVFFDGGRVVIDVLKTLVFWVGALRSEFVGSSLDQFEFAYARSGFGRILDQQGVIRRSRTPRSRRSDHQPIIPTDRRPFAHDQFPLPRSARSTIQHPHTPILTPLDQIPRDIDQPLPRFPASNGQHFGLLLRFPCPSVFPFPSGIVPGQQYGERGVVFGCVARLERVETDAGVDTGWLGWGSAASGG</sequence>
<dbReference type="AlphaFoldDB" id="A0A2X0NBH3"/>
<evidence type="ECO:0000313" key="1">
    <source>
        <dbReference type="EMBL" id="SDA02536.1"/>
    </source>
</evidence>
<evidence type="ECO:0000313" key="2">
    <source>
        <dbReference type="Proteomes" id="UP000249723"/>
    </source>
</evidence>